<reference evidence="1" key="1">
    <citation type="submission" date="2023-08" db="EMBL/GenBank/DDBJ databases">
        <title>The draft genome of Tsukamurella strandjordii strain 050030.</title>
        <authorList>
            <person name="Zhao F."/>
            <person name="Feng Y."/>
            <person name="Zong Z."/>
        </authorList>
    </citation>
    <scope>NUCLEOTIDE SEQUENCE</scope>
    <source>
        <strain evidence="1">050030</strain>
    </source>
</reference>
<evidence type="ECO:0000313" key="2">
    <source>
        <dbReference type="Proteomes" id="UP001178281"/>
    </source>
</evidence>
<organism evidence="1 2">
    <name type="scientific">Tsukamurella strandjordii</name>
    <dbReference type="NCBI Taxonomy" id="147577"/>
    <lineage>
        <taxon>Bacteria</taxon>
        <taxon>Bacillati</taxon>
        <taxon>Actinomycetota</taxon>
        <taxon>Actinomycetes</taxon>
        <taxon>Mycobacteriales</taxon>
        <taxon>Tsukamurellaceae</taxon>
        <taxon>Tsukamurella</taxon>
    </lineage>
</organism>
<keyword evidence="2" id="KW-1185">Reference proteome</keyword>
<dbReference type="EMBL" id="JAUTIX010000003">
    <property type="protein sequence ID" value="MDP0397928.1"/>
    <property type="molecule type" value="Genomic_DNA"/>
</dbReference>
<proteinExistence type="predicted"/>
<dbReference type="Proteomes" id="UP001178281">
    <property type="component" value="Unassembled WGS sequence"/>
</dbReference>
<accession>A0AA90SL71</accession>
<name>A0AA90SL71_9ACTN</name>
<evidence type="ECO:0000313" key="1">
    <source>
        <dbReference type="EMBL" id="MDP0397928.1"/>
    </source>
</evidence>
<protein>
    <submittedName>
        <fullName evidence="1">Uncharacterized protein</fullName>
    </submittedName>
</protein>
<comment type="caution">
    <text evidence="1">The sequence shown here is derived from an EMBL/GenBank/DDBJ whole genome shotgun (WGS) entry which is preliminary data.</text>
</comment>
<dbReference type="RefSeq" id="WP_305110976.1">
    <property type="nucleotide sequence ID" value="NZ_JAUTIX010000003.1"/>
</dbReference>
<sequence length="303" mass="32371">MHNFVERTTPKRDRLLQFTAARVGLDIVLRDGFGAVSLTRIAELLTVTADFEVSERTLRRRYGTPARLIFGAPWWLPDPYAAAARVLHPRPLPQGPVWPTGPDADAASVIEGDDFEWPPAEFFTAAGIADPLGDLDYASPCPISLRDFLHDLHIVESAHLLGGDVARQLAAIRALAGAEPDVGAWLAAATQAHVERLAPVLATVFGLAGHSAALAAHAYAGAARELEPALSALAVARSRLRGGDRDADVRGAGAALHRARAEVFAQFTEILSVTDRIREPSERGTVVSVGGPDAGLPFRRRGL</sequence>
<dbReference type="AlphaFoldDB" id="A0AA90SL71"/>
<gene>
    <name evidence="1" type="ORF">Q7X28_08315</name>
</gene>